<dbReference type="Gene3D" id="3.90.1590.10">
    <property type="entry name" value="glutathione-dependent formaldehyde- activating enzyme (gfa)"/>
    <property type="match status" value="1"/>
</dbReference>
<keyword evidence="3" id="KW-0862">Zinc</keyword>
<dbReference type="InterPro" id="IPR006913">
    <property type="entry name" value="CENP-V/GFA"/>
</dbReference>
<gene>
    <name evidence="6" type="ORF">DBO85_08500</name>
</gene>
<dbReference type="AlphaFoldDB" id="A0A2T5PAE1"/>
<reference evidence="6 7" key="1">
    <citation type="submission" date="2018-04" db="EMBL/GenBank/DDBJ databases">
        <title>Pseudomonas sp. nov., isolated from mangrove soil.</title>
        <authorList>
            <person name="Chen C."/>
        </authorList>
    </citation>
    <scope>NUCLEOTIDE SEQUENCE [LARGE SCALE GENOMIC DNA]</scope>
    <source>
        <strain evidence="6 7">TC-11</strain>
    </source>
</reference>
<evidence type="ECO:0000256" key="1">
    <source>
        <dbReference type="ARBA" id="ARBA00005495"/>
    </source>
</evidence>
<evidence type="ECO:0000259" key="5">
    <source>
        <dbReference type="PROSITE" id="PS51891"/>
    </source>
</evidence>
<evidence type="ECO:0000256" key="2">
    <source>
        <dbReference type="ARBA" id="ARBA00022723"/>
    </source>
</evidence>
<keyword evidence="4" id="KW-0456">Lyase</keyword>
<dbReference type="EMBL" id="QASN01000015">
    <property type="protein sequence ID" value="PTU74694.1"/>
    <property type="molecule type" value="Genomic_DNA"/>
</dbReference>
<evidence type="ECO:0000313" key="6">
    <source>
        <dbReference type="EMBL" id="PTU74694.1"/>
    </source>
</evidence>
<keyword evidence="2" id="KW-0479">Metal-binding</keyword>
<organism evidence="6 7">
    <name type="scientific">Pseudomonas mangrovi</name>
    <dbReference type="NCBI Taxonomy" id="2161748"/>
    <lineage>
        <taxon>Bacteria</taxon>
        <taxon>Pseudomonadati</taxon>
        <taxon>Pseudomonadota</taxon>
        <taxon>Gammaproteobacteria</taxon>
        <taxon>Pseudomonadales</taxon>
        <taxon>Pseudomonadaceae</taxon>
        <taxon>Pseudomonas</taxon>
    </lineage>
</organism>
<dbReference type="Proteomes" id="UP000244064">
    <property type="component" value="Unassembled WGS sequence"/>
</dbReference>
<feature type="domain" description="CENP-V/GFA" evidence="5">
    <location>
        <begin position="4"/>
        <end position="119"/>
    </location>
</feature>
<comment type="similarity">
    <text evidence="1">Belongs to the Gfa family.</text>
</comment>
<dbReference type="InterPro" id="IPR011057">
    <property type="entry name" value="Mss4-like_sf"/>
</dbReference>
<keyword evidence="7" id="KW-1185">Reference proteome</keyword>
<dbReference type="SUPFAM" id="SSF51316">
    <property type="entry name" value="Mss4-like"/>
    <property type="match status" value="1"/>
</dbReference>
<protein>
    <submittedName>
        <fullName evidence="6">Aldehyde-activating protein</fullName>
    </submittedName>
</protein>
<evidence type="ECO:0000313" key="7">
    <source>
        <dbReference type="Proteomes" id="UP000244064"/>
    </source>
</evidence>
<proteinExistence type="inferred from homology"/>
<sequence>MTVHLGSCLCGAVSFEVKGDFDSFYLCHCRHCQKDTGSAHAANLFSQSAKLVWRSGADTVTSFTLPGTRHNKSFCKLCGSALPSTQIPGLLVVPAGCLDTEISMAPTAHIFSSNKAAWNGSSGKVPAFEGLPDRATST</sequence>
<dbReference type="OrthoDB" id="4188830at2"/>
<dbReference type="Pfam" id="PF04828">
    <property type="entry name" value="GFA"/>
    <property type="match status" value="1"/>
</dbReference>
<dbReference type="RefSeq" id="WP_108106837.1">
    <property type="nucleotide sequence ID" value="NZ_QASN01000015.1"/>
</dbReference>
<accession>A0A2T5PAE1</accession>
<dbReference type="PROSITE" id="PS51891">
    <property type="entry name" value="CENP_V_GFA"/>
    <property type="match status" value="1"/>
</dbReference>
<name>A0A2T5PAE1_9PSED</name>
<dbReference type="PANTHER" id="PTHR33337">
    <property type="entry name" value="GFA DOMAIN-CONTAINING PROTEIN"/>
    <property type="match status" value="1"/>
</dbReference>
<comment type="caution">
    <text evidence="6">The sequence shown here is derived from an EMBL/GenBank/DDBJ whole genome shotgun (WGS) entry which is preliminary data.</text>
</comment>
<dbReference type="PANTHER" id="PTHR33337:SF40">
    <property type="entry name" value="CENP-V_GFA DOMAIN-CONTAINING PROTEIN-RELATED"/>
    <property type="match status" value="1"/>
</dbReference>
<dbReference type="GO" id="GO:0016846">
    <property type="term" value="F:carbon-sulfur lyase activity"/>
    <property type="evidence" value="ECO:0007669"/>
    <property type="project" value="InterPro"/>
</dbReference>
<evidence type="ECO:0000256" key="3">
    <source>
        <dbReference type="ARBA" id="ARBA00022833"/>
    </source>
</evidence>
<evidence type="ECO:0000256" key="4">
    <source>
        <dbReference type="ARBA" id="ARBA00023239"/>
    </source>
</evidence>
<dbReference type="GO" id="GO:0046872">
    <property type="term" value="F:metal ion binding"/>
    <property type="evidence" value="ECO:0007669"/>
    <property type="project" value="UniProtKB-KW"/>
</dbReference>